<feature type="compositionally biased region" description="Polar residues" evidence="1">
    <location>
        <begin position="1631"/>
        <end position="1657"/>
    </location>
</feature>
<evidence type="ECO:0000259" key="2">
    <source>
        <dbReference type="PROSITE" id="PS50097"/>
    </source>
</evidence>
<feature type="compositionally biased region" description="Polar residues" evidence="1">
    <location>
        <begin position="824"/>
        <end position="838"/>
    </location>
</feature>
<proteinExistence type="predicted"/>
<dbReference type="Proteomes" id="UP001374579">
    <property type="component" value="Unassembled WGS sequence"/>
</dbReference>
<feature type="compositionally biased region" description="Low complexity" evidence="1">
    <location>
        <begin position="1617"/>
        <end position="1630"/>
    </location>
</feature>
<feature type="region of interest" description="Disordered" evidence="1">
    <location>
        <begin position="1043"/>
        <end position="1148"/>
    </location>
</feature>
<dbReference type="SMART" id="SM00225">
    <property type="entry name" value="BTB"/>
    <property type="match status" value="1"/>
</dbReference>
<feature type="compositionally biased region" description="Basic and acidic residues" evidence="1">
    <location>
        <begin position="897"/>
        <end position="906"/>
    </location>
</feature>
<dbReference type="SUPFAM" id="SSF54695">
    <property type="entry name" value="POZ domain"/>
    <property type="match status" value="1"/>
</dbReference>
<name>A0AAN9B5L0_9CAEN</name>
<feature type="domain" description="BTB" evidence="2">
    <location>
        <begin position="695"/>
        <end position="758"/>
    </location>
</feature>
<accession>A0AAN9B5L0</accession>
<feature type="compositionally biased region" description="Basic and acidic residues" evidence="1">
    <location>
        <begin position="1056"/>
        <end position="1074"/>
    </location>
</feature>
<dbReference type="EMBL" id="JBAMIC010000013">
    <property type="protein sequence ID" value="KAK7097915.1"/>
    <property type="molecule type" value="Genomic_DNA"/>
</dbReference>
<feature type="compositionally biased region" description="Polar residues" evidence="1">
    <location>
        <begin position="1075"/>
        <end position="1092"/>
    </location>
</feature>
<feature type="compositionally biased region" description="Polar residues" evidence="1">
    <location>
        <begin position="1330"/>
        <end position="1343"/>
    </location>
</feature>
<feature type="compositionally biased region" description="Basic and acidic residues" evidence="1">
    <location>
        <begin position="1098"/>
        <end position="1120"/>
    </location>
</feature>
<reference evidence="3 4" key="1">
    <citation type="submission" date="2024-02" db="EMBL/GenBank/DDBJ databases">
        <title>Chromosome-scale genome assembly of the rough periwinkle Littorina saxatilis.</title>
        <authorList>
            <person name="De Jode A."/>
            <person name="Faria R."/>
            <person name="Formenti G."/>
            <person name="Sims Y."/>
            <person name="Smith T.P."/>
            <person name="Tracey A."/>
            <person name="Wood J.M.D."/>
            <person name="Zagrodzka Z.B."/>
            <person name="Johannesson K."/>
            <person name="Butlin R.K."/>
            <person name="Leder E.H."/>
        </authorList>
    </citation>
    <scope>NUCLEOTIDE SEQUENCE [LARGE SCALE GENOMIC DNA]</scope>
    <source>
        <strain evidence="3">Snail1</strain>
        <tissue evidence="3">Muscle</tissue>
    </source>
</reference>
<gene>
    <name evidence="3" type="ORF">V1264_004821</name>
</gene>
<feature type="region of interest" description="Disordered" evidence="1">
    <location>
        <begin position="1279"/>
        <end position="1355"/>
    </location>
</feature>
<feature type="compositionally biased region" description="Basic and acidic residues" evidence="1">
    <location>
        <begin position="1344"/>
        <end position="1355"/>
    </location>
</feature>
<sequence>MFVFGVCVREVWRDSSSFKTLDTVFWPLQTMMQRAPLREVAHIDSTNMPDQRSTKHTPDKTTDKAAVTVAAKLLDSAKKSQTKRLAKKMKLSLHKSAGSAGGKKQTARTLALCTTNDLNDTVEFKDSMPVRNVAKPPHASRKRKVAQQPQQAPKKKSLKRDREDAQMSAVSDCSSEAVQNTTADGRNANNLLTREVETAEAIDTDESSAPHTSSHCDKDTSQCDQDLSTSLHTCPTCGETMPQRKLVLHRTQCLRKQFGRCKAESAASNDDDKPCTDREHHTGDPDKQNHGEGKASTADYFFCQLCQKDLSHMNSHRRTLHINHCIDQEEKRKKTEEERQQALEAAKIQVLECPMCGKVLRTALGRKNHLKKCASSLGVQPDQLLAAVKRQEEEHQVTLAAGILPTSYRPGRQKVTSTHRGMAALPKSKLDEDTQLALAISSSLRPDTDSDAGPSTSENAAPANRRGRKNKQEDDYLLVKLTESQAADRIATRVSDLLMQQQEEEVDEDLIPPLPAVSRDLLRVRGDRKQTLQWTADETDADVKMFWRRACLESQSSITAEVDSDPSMEFYVGALMPPVELSRVVAGSKIRRMSEIPGRMGSQQVKMLSEAMEECSEQVTEEMEESSDEVSEDRPPPSTQTAALLADMAAEADGVNAATRLSSACLQTSAVDVERQVQQDLQSDYSSLVNQQEFSDVVIHAAGATTLYAHRVILSVRCPALLKMSAEGSGIVDLSDCSLQSVVSLLNFVYAGVTEVDDRWIQHTLKLADRFGLTGFAEICRNQLPVPASQHLSRQHSGDTTENYFTAHSLSSPVSAREEDKMSTADSNFAANSLSSPVSAREEDKMSTADSNFAANSLSSPVSAREEDKMSTADTINTLASVKDKDQTSSPDSITIQRHDLKDRVENNTTSNTISAPASEKEENKIDSSNSIRIHGHYPGDVAENDIPVCSFTAPVGAKEEDKMSLTDSISIHSECESVDAESEIQQNSTGARQRRKEQEEVALQSDSGHSEKGEAHRITDYAQHSEMDDRTQQADDADMTEKLTKSPVNMTESPIEIRESPAKMRESRLETRESLLNSDSTSTSEQNSFNHKQNKPNLERKLKRGDKTKVDFSDQEKEALNSATRDSSCPVGGALSTEKEASNTEADQAKDFFSAELERDLGEKIQTVCRMVDEEGDIQAVNTTSCSLLAGKTAQSAESMNGSFSEDDDVHLLDVSLPSESRTQLFSTKVIAGEDHVRRKAVQQADEMTAGHAIDPVDSIEISDDDLFSSDEIDISLLPSTPQHSRQIHASQKPNLEERSETSGSTAEVEEGPPTLEPQALTKTVLVQDGQQTEDSVTNSSGEVRRSGRDEVKDTFIVPSPTARPHMTRQGQPAPGFEDSVSCFSLSAVESSYRAPSLSSPNVTSCFKTSTPQAGANSQSAGRTVSRTETGLASDKRNWFECGEQSVTDLTVISRADADRPELMPAHSKELTIVSDFRSPATTNVSSSTVICEATGTPRVSVVEQDSLYITPVVEQGRIRRTFQLVTPASQHQGASLSPTTPTSHAAVGLNVSPEVRVGNRLEREFRSQQCDSAGDSSPASAGMHVEFGGISEGKMDSDSDLEIIDTSLQDPPSPKFSLASKPSSSQSQTGAQPSNQHSPDPQPLTLSRSNSTPVMSSQSKTKPSSQSESRGKSRSGNQRIGEASSASRSCDKDTARTNPGTPVSGLSQRSADSDRDLVRAVEMVSQQLAAAVTETGPVHLADCGKQFLC</sequence>
<feature type="compositionally biased region" description="Polar residues" evidence="1">
    <location>
        <begin position="1279"/>
        <end position="1295"/>
    </location>
</feature>
<feature type="region of interest" description="Disordered" evidence="1">
    <location>
        <begin position="410"/>
        <end position="429"/>
    </location>
</feature>
<feature type="compositionally biased region" description="Basic and acidic residues" evidence="1">
    <location>
        <begin position="1138"/>
        <end position="1148"/>
    </location>
</feature>
<feature type="compositionally biased region" description="Polar residues" evidence="1">
    <location>
        <begin position="1698"/>
        <end position="1712"/>
    </location>
</feature>
<evidence type="ECO:0000313" key="4">
    <source>
        <dbReference type="Proteomes" id="UP001374579"/>
    </source>
</evidence>
<evidence type="ECO:0000256" key="1">
    <source>
        <dbReference type="SAM" id="MobiDB-lite"/>
    </source>
</evidence>
<protein>
    <recommendedName>
        <fullName evidence="2">BTB domain-containing protein</fullName>
    </recommendedName>
</protein>
<feature type="region of interest" description="Disordered" evidence="1">
    <location>
        <begin position="977"/>
        <end position="1016"/>
    </location>
</feature>
<dbReference type="PANTHER" id="PTHR21541">
    <property type="entry name" value="BTB POZ DOMAIN CONTAINING 12"/>
    <property type="match status" value="1"/>
</dbReference>
<feature type="region of interest" description="Disordered" evidence="1">
    <location>
        <begin position="1411"/>
        <end position="1431"/>
    </location>
</feature>
<feature type="region of interest" description="Disordered" evidence="1">
    <location>
        <begin position="124"/>
        <end position="222"/>
    </location>
</feature>
<feature type="region of interest" description="Disordered" evidence="1">
    <location>
        <begin position="1531"/>
        <end position="1553"/>
    </location>
</feature>
<dbReference type="PANTHER" id="PTHR21541:SF3">
    <property type="entry name" value="STRUCTURE-SPECIFIC ENDONUCLEASE SUBUNIT SLX4"/>
    <property type="match status" value="1"/>
</dbReference>
<feature type="region of interest" description="Disordered" evidence="1">
    <location>
        <begin position="442"/>
        <end position="472"/>
    </location>
</feature>
<organism evidence="3 4">
    <name type="scientific">Littorina saxatilis</name>
    <dbReference type="NCBI Taxonomy" id="31220"/>
    <lineage>
        <taxon>Eukaryota</taxon>
        <taxon>Metazoa</taxon>
        <taxon>Spiralia</taxon>
        <taxon>Lophotrochozoa</taxon>
        <taxon>Mollusca</taxon>
        <taxon>Gastropoda</taxon>
        <taxon>Caenogastropoda</taxon>
        <taxon>Littorinimorpha</taxon>
        <taxon>Littorinoidea</taxon>
        <taxon>Littorinidae</taxon>
        <taxon>Littorina</taxon>
    </lineage>
</organism>
<dbReference type="InterPro" id="IPR011333">
    <property type="entry name" value="SKP1/BTB/POZ_sf"/>
</dbReference>
<feature type="compositionally biased region" description="Polar residues" evidence="1">
    <location>
        <begin position="1531"/>
        <end position="1545"/>
    </location>
</feature>
<feature type="compositionally biased region" description="Polar residues" evidence="1">
    <location>
        <begin position="168"/>
        <end position="192"/>
    </location>
</feature>
<dbReference type="GO" id="GO:0033557">
    <property type="term" value="C:Slx1-Slx4 complex"/>
    <property type="evidence" value="ECO:0007669"/>
    <property type="project" value="TreeGrafter"/>
</dbReference>
<feature type="region of interest" description="Disordered" evidence="1">
    <location>
        <begin position="1606"/>
        <end position="1716"/>
    </location>
</feature>
<dbReference type="InterPro" id="IPR000210">
    <property type="entry name" value="BTB/POZ_dom"/>
</dbReference>
<feature type="compositionally biased region" description="Low complexity" evidence="1">
    <location>
        <begin position="1658"/>
        <end position="1670"/>
    </location>
</feature>
<feature type="compositionally biased region" description="Acidic residues" evidence="1">
    <location>
        <begin position="616"/>
        <end position="631"/>
    </location>
</feature>
<comment type="caution">
    <text evidence="3">The sequence shown here is derived from an EMBL/GenBank/DDBJ whole genome shotgun (WGS) entry which is preliminary data.</text>
</comment>
<dbReference type="Gene3D" id="3.30.710.10">
    <property type="entry name" value="Potassium Channel Kv1.1, Chain A"/>
    <property type="match status" value="1"/>
</dbReference>
<dbReference type="Pfam" id="PF00651">
    <property type="entry name" value="BTB"/>
    <property type="match status" value="1"/>
</dbReference>
<evidence type="ECO:0000313" key="3">
    <source>
        <dbReference type="EMBL" id="KAK7097915.1"/>
    </source>
</evidence>
<feature type="region of interest" description="Disordered" evidence="1">
    <location>
        <begin position="265"/>
        <end position="293"/>
    </location>
</feature>
<dbReference type="PROSITE" id="PS50097">
    <property type="entry name" value="BTB"/>
    <property type="match status" value="1"/>
</dbReference>
<feature type="compositionally biased region" description="Basic and acidic residues" evidence="1">
    <location>
        <begin position="270"/>
        <end position="293"/>
    </location>
</feature>
<keyword evidence="4" id="KW-1185">Reference proteome</keyword>
<dbReference type="GO" id="GO:0000712">
    <property type="term" value="P:resolution of meiotic recombination intermediates"/>
    <property type="evidence" value="ECO:0007669"/>
    <property type="project" value="TreeGrafter"/>
</dbReference>
<feature type="region of interest" description="Disordered" evidence="1">
    <location>
        <begin position="616"/>
        <end position="640"/>
    </location>
</feature>
<feature type="region of interest" description="Disordered" evidence="1">
    <location>
        <begin position="810"/>
        <end position="931"/>
    </location>
</feature>
<feature type="compositionally biased region" description="Polar residues" evidence="1">
    <location>
        <begin position="848"/>
        <end position="862"/>
    </location>
</feature>
<feature type="compositionally biased region" description="Polar residues" evidence="1">
    <location>
        <begin position="907"/>
        <end position="916"/>
    </location>
</feature>